<gene>
    <name evidence="7" type="ORF">DA01_01210</name>
</gene>
<dbReference type="InterPro" id="IPR039424">
    <property type="entry name" value="SBP_5"/>
</dbReference>
<accession>A0A0V8M493</accession>
<keyword evidence="3" id="KW-0813">Transport</keyword>
<comment type="similarity">
    <text evidence="2">Belongs to the bacterial solute-binding protein 5 family.</text>
</comment>
<dbReference type="Gene3D" id="3.90.76.10">
    <property type="entry name" value="Dipeptide-binding Protein, Domain 1"/>
    <property type="match status" value="1"/>
</dbReference>
<evidence type="ECO:0000256" key="2">
    <source>
        <dbReference type="ARBA" id="ARBA00005695"/>
    </source>
</evidence>
<dbReference type="PATRIC" id="fig|61435.5.peg.247"/>
<dbReference type="GO" id="GO:0015833">
    <property type="term" value="P:peptide transport"/>
    <property type="evidence" value="ECO:0007669"/>
    <property type="project" value="TreeGrafter"/>
</dbReference>
<dbReference type="InterPro" id="IPR030678">
    <property type="entry name" value="Peptide/Ni-bd"/>
</dbReference>
<evidence type="ECO:0000256" key="4">
    <source>
        <dbReference type="ARBA" id="ARBA00022729"/>
    </source>
</evidence>
<name>A0A0V8M493_9CHLR</name>
<evidence type="ECO:0000256" key="3">
    <source>
        <dbReference type="ARBA" id="ARBA00022448"/>
    </source>
</evidence>
<dbReference type="AlphaFoldDB" id="A0A0V8M493"/>
<feature type="signal peptide" evidence="5">
    <location>
        <begin position="1"/>
        <end position="26"/>
    </location>
</feature>
<dbReference type="SUPFAM" id="SSF53850">
    <property type="entry name" value="Periplasmic binding protein-like II"/>
    <property type="match status" value="1"/>
</dbReference>
<dbReference type="Gene3D" id="3.10.105.10">
    <property type="entry name" value="Dipeptide-binding Protein, Domain 3"/>
    <property type="match status" value="1"/>
</dbReference>
<dbReference type="OrthoDB" id="9783874at2"/>
<dbReference type="Gene3D" id="3.40.190.10">
    <property type="entry name" value="Periplasmic binding protein-like II"/>
    <property type="match status" value="1"/>
</dbReference>
<evidence type="ECO:0000256" key="5">
    <source>
        <dbReference type="SAM" id="SignalP"/>
    </source>
</evidence>
<evidence type="ECO:0000313" key="8">
    <source>
        <dbReference type="Proteomes" id="UP000053577"/>
    </source>
</evidence>
<dbReference type="PIRSF" id="PIRSF002741">
    <property type="entry name" value="MppA"/>
    <property type="match status" value="1"/>
</dbReference>
<feature type="domain" description="Solute-binding protein family 5" evidence="6">
    <location>
        <begin position="79"/>
        <end position="450"/>
    </location>
</feature>
<dbReference type="GO" id="GO:1904680">
    <property type="term" value="F:peptide transmembrane transporter activity"/>
    <property type="evidence" value="ECO:0007669"/>
    <property type="project" value="TreeGrafter"/>
</dbReference>
<dbReference type="EMBL" id="JGYD01000010">
    <property type="protein sequence ID" value="KSV18620.1"/>
    <property type="molecule type" value="Genomic_DNA"/>
</dbReference>
<reference evidence="7 8" key="1">
    <citation type="journal article" date="2015" name="Sci. Rep.">
        <title>A comparative genomics and reductive dehalogenase gene transcription study of two chloroethene-respiring bacteria, Dehalococcoides mccartyi strains MB and 11a.</title>
        <authorList>
            <person name="Low A."/>
            <person name="Shen Z."/>
            <person name="Cheng D."/>
            <person name="Rogers M.J."/>
            <person name="Lee P.K."/>
            <person name="He J."/>
        </authorList>
    </citation>
    <scope>NUCLEOTIDE SEQUENCE [LARGE SCALE GENOMIC DNA]</scope>
    <source>
        <strain evidence="7 8">MB</strain>
    </source>
</reference>
<dbReference type="PROSITE" id="PS51257">
    <property type="entry name" value="PROKAR_LIPOPROTEIN"/>
    <property type="match status" value="1"/>
</dbReference>
<protein>
    <submittedName>
        <fullName evidence="7">ABC transporter substrate-binding protein</fullName>
    </submittedName>
</protein>
<evidence type="ECO:0000256" key="1">
    <source>
        <dbReference type="ARBA" id="ARBA00004196"/>
    </source>
</evidence>
<evidence type="ECO:0000313" key="7">
    <source>
        <dbReference type="EMBL" id="KSV18620.1"/>
    </source>
</evidence>
<dbReference type="InterPro" id="IPR000914">
    <property type="entry name" value="SBP_5_dom"/>
</dbReference>
<dbReference type="PANTHER" id="PTHR30290:SF10">
    <property type="entry name" value="PERIPLASMIC OLIGOPEPTIDE-BINDING PROTEIN-RELATED"/>
    <property type="match status" value="1"/>
</dbReference>
<proteinExistence type="inferred from homology"/>
<dbReference type="Pfam" id="PF00496">
    <property type="entry name" value="SBP_bac_5"/>
    <property type="match status" value="1"/>
</dbReference>
<dbReference type="CDD" id="cd08504">
    <property type="entry name" value="PBP2_OppA"/>
    <property type="match status" value="1"/>
</dbReference>
<comment type="subcellular location">
    <subcellularLocation>
        <location evidence="1">Cell envelope</location>
    </subcellularLocation>
</comment>
<dbReference type="GO" id="GO:0043190">
    <property type="term" value="C:ATP-binding cassette (ABC) transporter complex"/>
    <property type="evidence" value="ECO:0007669"/>
    <property type="project" value="InterPro"/>
</dbReference>
<sequence length="531" mass="57875">MMKKILFAIFSVCLSFSLVLSGCGYAPDDSSMPAGDNVLTLIGEEPYTLDPAKVSDTTSVAYIYQIFSGLLKMGDDLTPVADIAESWEVSPDGLTYTFHLKPNVKFHNGRVVTAADFKYSWERAASPETGSSTALTFLGDIEGVKEMTEGQASSISGVTVVDELTLRVKLVSACSFFLSKLSYVTSFVVDKNNVSSGSDWWKKPVGTGPFMLTELTQGNYIILDRNPDYYDTPAKISSVIFRLQSGQPMDLYEVGGVDVAGVGADYLAKATDPDGIFASDLQVIPQLGFYYFAFVTSKAPFDDPKIRQAFSMAVDKSRIIELVYKGSVSVAEGILPPGIPGYNPDITGLEYDPARALELIAESSYGSVENLPVITLTTSGWGGLITAELEAVIDQWRQNLGVEVVVRQIDNEMFFYDLQAEKDNIYYSGWVADYPHPQDFLAVLFGTGSAYNNGDYSNPEVDALLAEAAATLDTEESMRLYAQAEQILINDAACLSFCFGESYILVKPYVKGYKLNAMGVPVLTGITIEDH</sequence>
<dbReference type="GO" id="GO:0030313">
    <property type="term" value="C:cell envelope"/>
    <property type="evidence" value="ECO:0007669"/>
    <property type="project" value="UniProtKB-SubCell"/>
</dbReference>
<organism evidence="7 8">
    <name type="scientific">Dehalococcoides mccartyi</name>
    <dbReference type="NCBI Taxonomy" id="61435"/>
    <lineage>
        <taxon>Bacteria</taxon>
        <taxon>Bacillati</taxon>
        <taxon>Chloroflexota</taxon>
        <taxon>Dehalococcoidia</taxon>
        <taxon>Dehalococcoidales</taxon>
        <taxon>Dehalococcoidaceae</taxon>
        <taxon>Dehalococcoides</taxon>
    </lineage>
</organism>
<keyword evidence="4 5" id="KW-0732">Signal</keyword>
<dbReference type="Proteomes" id="UP000053577">
    <property type="component" value="Unassembled WGS sequence"/>
</dbReference>
<dbReference type="PANTHER" id="PTHR30290">
    <property type="entry name" value="PERIPLASMIC BINDING COMPONENT OF ABC TRANSPORTER"/>
    <property type="match status" value="1"/>
</dbReference>
<dbReference type="GO" id="GO:0042597">
    <property type="term" value="C:periplasmic space"/>
    <property type="evidence" value="ECO:0007669"/>
    <property type="project" value="UniProtKB-ARBA"/>
</dbReference>
<evidence type="ECO:0000259" key="6">
    <source>
        <dbReference type="Pfam" id="PF00496"/>
    </source>
</evidence>
<comment type="caution">
    <text evidence="7">The sequence shown here is derived from an EMBL/GenBank/DDBJ whole genome shotgun (WGS) entry which is preliminary data.</text>
</comment>
<feature type="chain" id="PRO_5006894171" evidence="5">
    <location>
        <begin position="27"/>
        <end position="531"/>
    </location>
</feature>